<sequence>MLQNLRGLKHLQHNGPRLKLQRPSDHKRRAHRGLRTDRKAQHLGRHILNLERHRLPLAKPSRSLVRLKPNPGKRKPNLEIRKPVLSPIKLKPNPGKLKHDPGKPKPSLGKLRHTFTEPQSSNPRDTRTNPRQTFTPPTQSYTQPQQTYTPPFRTTNYNPPPPFSTTYTSVYFPNPPQHTTHHRSENSYTTIYISVGNPTTYVQPIFVQPTYYWPPPTITLAPEPVTYTTVYVYPDTDSDLQTYYSTVTTYVVPSQETSTTYVYQTYVPPPATTAQRPGAEPTAGVNPWAGSCPVASDFIVHNFVSNSGGVSLSISYNGGTFNCPNTPTNEVTYNGMNDMYCDDDGLVRVITDGATWLWISEWSWCSAVPATAGNMPTLEAATNYTNFGYYALDCTTGSTGIQSCTQAVQNFAIPVVSFGLGGAIGFEPLDINGNYLPGCPSVTNTQPIVTNTATCSAVQTQTTGLTTVTIIS</sequence>
<accession>A0A194X5G7</accession>
<evidence type="ECO:0000313" key="2">
    <source>
        <dbReference type="EMBL" id="KUJ15423.1"/>
    </source>
</evidence>
<evidence type="ECO:0000256" key="1">
    <source>
        <dbReference type="SAM" id="MobiDB-lite"/>
    </source>
</evidence>
<dbReference type="KEGG" id="psco:LY89DRAFT_719976"/>
<proteinExistence type="predicted"/>
<dbReference type="Proteomes" id="UP000070700">
    <property type="component" value="Unassembled WGS sequence"/>
</dbReference>
<dbReference type="AlphaFoldDB" id="A0A194X5G7"/>
<dbReference type="GeneID" id="28828262"/>
<feature type="region of interest" description="Disordered" evidence="1">
    <location>
        <begin position="1"/>
        <end position="42"/>
    </location>
</feature>
<dbReference type="OrthoDB" id="3556996at2759"/>
<feature type="compositionally biased region" description="Low complexity" evidence="1">
    <location>
        <begin position="132"/>
        <end position="155"/>
    </location>
</feature>
<gene>
    <name evidence="2" type="ORF">LY89DRAFT_719976</name>
</gene>
<reference evidence="2 3" key="1">
    <citation type="submission" date="2015-10" db="EMBL/GenBank/DDBJ databases">
        <title>Full genome of DAOMC 229536 Phialocephala scopiformis, a fungal endophyte of spruce producing the potent anti-insectan compound rugulosin.</title>
        <authorList>
            <consortium name="DOE Joint Genome Institute"/>
            <person name="Walker A.K."/>
            <person name="Frasz S.L."/>
            <person name="Seifert K.A."/>
            <person name="Miller J.D."/>
            <person name="Mondo S.J."/>
            <person name="Labutti K."/>
            <person name="Lipzen A."/>
            <person name="Dockter R."/>
            <person name="Kennedy M."/>
            <person name="Grigoriev I.V."/>
            <person name="Spatafora J.W."/>
        </authorList>
    </citation>
    <scope>NUCLEOTIDE SEQUENCE [LARGE SCALE GENOMIC DNA]</scope>
    <source>
        <strain evidence="2 3">CBS 120377</strain>
    </source>
</reference>
<dbReference type="InParanoid" id="A0A194X5G7"/>
<organism evidence="2 3">
    <name type="scientific">Mollisia scopiformis</name>
    <name type="common">Conifer needle endophyte fungus</name>
    <name type="synonym">Phialocephala scopiformis</name>
    <dbReference type="NCBI Taxonomy" id="149040"/>
    <lineage>
        <taxon>Eukaryota</taxon>
        <taxon>Fungi</taxon>
        <taxon>Dikarya</taxon>
        <taxon>Ascomycota</taxon>
        <taxon>Pezizomycotina</taxon>
        <taxon>Leotiomycetes</taxon>
        <taxon>Helotiales</taxon>
        <taxon>Mollisiaceae</taxon>
        <taxon>Mollisia</taxon>
    </lineage>
</organism>
<dbReference type="RefSeq" id="XP_018069778.1">
    <property type="nucleotide sequence ID" value="XM_018218536.1"/>
</dbReference>
<feature type="region of interest" description="Disordered" evidence="1">
    <location>
        <begin position="60"/>
        <end position="158"/>
    </location>
</feature>
<protein>
    <submittedName>
        <fullName evidence="2">Uncharacterized protein</fullName>
    </submittedName>
</protein>
<keyword evidence="3" id="KW-1185">Reference proteome</keyword>
<name>A0A194X5G7_MOLSC</name>
<evidence type="ECO:0000313" key="3">
    <source>
        <dbReference type="Proteomes" id="UP000070700"/>
    </source>
</evidence>
<dbReference type="EMBL" id="KQ947418">
    <property type="protein sequence ID" value="KUJ15423.1"/>
    <property type="molecule type" value="Genomic_DNA"/>
</dbReference>